<dbReference type="InterPro" id="IPR014068">
    <property type="entry name" value="Azurin"/>
</dbReference>
<sequence>MKSKLFAAALFALGSTGVWAADSCTTQIEAGDQMTYSRASIQVPASCKTFTVELIHSGSLPKNVMGHNWVLTRSTDASAVDAAGMNAGEDKGYLPEGDERIIAHTRMLGGGEKDSVTFDTGVLEAGKEYTFFCSFPGHFGSMRGVLQRG</sequence>
<dbReference type="GO" id="GO:0042597">
    <property type="term" value="C:periplasmic space"/>
    <property type="evidence" value="ECO:0007669"/>
    <property type="project" value="UniProtKB-SubCell"/>
</dbReference>
<evidence type="ECO:0000256" key="2">
    <source>
        <dbReference type="ARBA" id="ARBA00014744"/>
    </source>
</evidence>
<dbReference type="AlphaFoldDB" id="A0A0U4PBH5"/>
<name>A0A0U4PBH5_9PSED</name>
<comment type="subcellular location">
    <subcellularLocation>
        <location evidence="8">Periplasm</location>
    </subcellularLocation>
</comment>
<organism evidence="10 11">
    <name type="scientific">Pseudomonas oryzihabitans</name>
    <dbReference type="NCBI Taxonomy" id="47885"/>
    <lineage>
        <taxon>Bacteria</taxon>
        <taxon>Pseudomonadati</taxon>
        <taxon>Pseudomonadota</taxon>
        <taxon>Gammaproteobacteria</taxon>
        <taxon>Pseudomonadales</taxon>
        <taxon>Pseudomonadaceae</taxon>
        <taxon>Pseudomonas</taxon>
    </lineage>
</organism>
<feature type="domain" description="Blue (type 1) copper" evidence="9">
    <location>
        <begin position="24"/>
        <end position="146"/>
    </location>
</feature>
<dbReference type="Gene3D" id="2.60.40.420">
    <property type="entry name" value="Cupredoxins - blue copper proteins"/>
    <property type="match status" value="1"/>
</dbReference>
<keyword evidence="7" id="KW-1015">Disulfide bond</keyword>
<proteinExistence type="predicted"/>
<dbReference type="PROSITE" id="PS00196">
    <property type="entry name" value="COPPER_BLUE"/>
    <property type="match status" value="1"/>
</dbReference>
<keyword evidence="5 8" id="KW-0249">Electron transport</keyword>
<keyword evidence="6 8" id="KW-0186">Copper</keyword>
<evidence type="ECO:0000256" key="6">
    <source>
        <dbReference type="ARBA" id="ARBA00023008"/>
    </source>
</evidence>
<dbReference type="CDD" id="cd13922">
    <property type="entry name" value="Azurin"/>
    <property type="match status" value="1"/>
</dbReference>
<comment type="function">
    <text evidence="1 8">Transfers electrons from cytochrome c551 to cytochrome oxidase.</text>
</comment>
<dbReference type="PANTHER" id="PTHR38439">
    <property type="entry name" value="AURACYANIN-B"/>
    <property type="match status" value="1"/>
</dbReference>
<evidence type="ECO:0000256" key="1">
    <source>
        <dbReference type="ARBA" id="ARBA00002770"/>
    </source>
</evidence>
<dbReference type="NCBIfam" id="TIGR02695">
    <property type="entry name" value="azurin"/>
    <property type="match status" value="1"/>
</dbReference>
<evidence type="ECO:0000313" key="11">
    <source>
        <dbReference type="Proteomes" id="UP000064137"/>
    </source>
</evidence>
<dbReference type="PANTHER" id="PTHR38439:SF2">
    <property type="entry name" value="OUTER MEMBRANE PROTEIN H.8"/>
    <property type="match status" value="1"/>
</dbReference>
<dbReference type="GO" id="GO:0009055">
    <property type="term" value="F:electron transfer activity"/>
    <property type="evidence" value="ECO:0007669"/>
    <property type="project" value="InterPro"/>
</dbReference>
<accession>A0A0U4PBH5</accession>
<dbReference type="InterPro" id="IPR050845">
    <property type="entry name" value="Cu-binding_ET"/>
</dbReference>
<keyword evidence="8" id="KW-0732">Signal</keyword>
<protein>
    <recommendedName>
        <fullName evidence="2 8">Azurin</fullName>
    </recommendedName>
</protein>
<dbReference type="OrthoDB" id="9814063at2"/>
<dbReference type="GO" id="GO:0005507">
    <property type="term" value="F:copper ion binding"/>
    <property type="evidence" value="ECO:0007669"/>
    <property type="project" value="UniProtKB-UniRule"/>
</dbReference>
<gene>
    <name evidence="10" type="ORF">APT59_18680</name>
</gene>
<keyword evidence="8" id="KW-0574">Periplasm</keyword>
<keyword evidence="3 8" id="KW-0813">Transport</keyword>
<keyword evidence="4 8" id="KW-0479">Metal-binding</keyword>
<dbReference type="SUPFAM" id="SSF49503">
    <property type="entry name" value="Cupredoxins"/>
    <property type="match status" value="1"/>
</dbReference>
<feature type="signal peptide" evidence="8">
    <location>
        <begin position="1"/>
        <end position="20"/>
    </location>
</feature>
<evidence type="ECO:0000259" key="9">
    <source>
        <dbReference type="Pfam" id="PF00127"/>
    </source>
</evidence>
<feature type="chain" id="PRO_5006773260" description="Azurin" evidence="8">
    <location>
        <begin position="21"/>
        <end position="149"/>
    </location>
</feature>
<dbReference type="Proteomes" id="UP000064137">
    <property type="component" value="Chromosome"/>
</dbReference>
<dbReference type="InterPro" id="IPR028871">
    <property type="entry name" value="BlueCu_1_BS"/>
</dbReference>
<evidence type="ECO:0000256" key="7">
    <source>
        <dbReference type="ARBA" id="ARBA00023157"/>
    </source>
</evidence>
<evidence type="ECO:0000256" key="8">
    <source>
        <dbReference type="RuleBase" id="RU363017"/>
    </source>
</evidence>
<dbReference type="Pfam" id="PF00127">
    <property type="entry name" value="Copper-bind"/>
    <property type="match status" value="1"/>
</dbReference>
<dbReference type="InterPro" id="IPR000923">
    <property type="entry name" value="BlueCu_1"/>
</dbReference>
<dbReference type="RefSeq" id="WP_059316233.1">
    <property type="nucleotide sequence ID" value="NZ_CP013987.1"/>
</dbReference>
<evidence type="ECO:0000256" key="5">
    <source>
        <dbReference type="ARBA" id="ARBA00022982"/>
    </source>
</evidence>
<dbReference type="EMBL" id="CP013987">
    <property type="protein sequence ID" value="ALZ86127.1"/>
    <property type="molecule type" value="Genomic_DNA"/>
</dbReference>
<reference evidence="10 11" key="1">
    <citation type="submission" date="2016-01" db="EMBL/GenBank/DDBJ databases">
        <title>Annotation of Pseudomonas oryzihabitans USDA-ARS-USMARC-56511.</title>
        <authorList>
            <person name="Harhay G.P."/>
            <person name="Harhay D.M."/>
            <person name="Smith T.P.L."/>
            <person name="Bono J.L."/>
            <person name="Heaton M.P."/>
            <person name="Clawson M.L."/>
            <person name="Chitko-Mckown C.G."/>
            <person name="Capik S.F."/>
            <person name="DeDonder K.D."/>
            <person name="Apley M.D."/>
            <person name="Lubbers B.V."/>
            <person name="White B.J."/>
            <person name="Larson R.L."/>
        </authorList>
    </citation>
    <scope>NUCLEOTIDE SEQUENCE [LARGE SCALE GENOMIC DNA]</scope>
    <source>
        <strain evidence="10 11">USDA-ARS-USMARC-56511</strain>
    </source>
</reference>
<dbReference type="KEGG" id="por:APT59_18680"/>
<evidence type="ECO:0000256" key="3">
    <source>
        <dbReference type="ARBA" id="ARBA00022448"/>
    </source>
</evidence>
<dbReference type="InterPro" id="IPR008972">
    <property type="entry name" value="Cupredoxin"/>
</dbReference>
<evidence type="ECO:0000313" key="10">
    <source>
        <dbReference type="EMBL" id="ALZ86127.1"/>
    </source>
</evidence>
<evidence type="ECO:0000256" key="4">
    <source>
        <dbReference type="ARBA" id="ARBA00022723"/>
    </source>
</evidence>